<reference evidence="2 3" key="1">
    <citation type="submission" date="2012-06" db="EMBL/GenBank/DDBJ databases">
        <title>The complete chromosome of genome of Turneriella parva DSM 21527.</title>
        <authorList>
            <consortium name="US DOE Joint Genome Institute (JGI-PGF)"/>
            <person name="Lucas S."/>
            <person name="Han J."/>
            <person name="Lapidus A."/>
            <person name="Bruce D."/>
            <person name="Goodwin L."/>
            <person name="Pitluck S."/>
            <person name="Peters L."/>
            <person name="Kyrpides N."/>
            <person name="Mavromatis K."/>
            <person name="Ivanova N."/>
            <person name="Mikhailova N."/>
            <person name="Chertkov O."/>
            <person name="Detter J.C."/>
            <person name="Tapia R."/>
            <person name="Han C."/>
            <person name="Land M."/>
            <person name="Hauser L."/>
            <person name="Markowitz V."/>
            <person name="Cheng J.-F."/>
            <person name="Hugenholtz P."/>
            <person name="Woyke T."/>
            <person name="Wu D."/>
            <person name="Gronow S."/>
            <person name="Wellnitz S."/>
            <person name="Brambilla E."/>
            <person name="Klenk H.-P."/>
            <person name="Eisen J.A."/>
        </authorList>
    </citation>
    <scope>NUCLEOTIDE SEQUENCE [LARGE SCALE GENOMIC DNA]</scope>
    <source>
        <strain evidence="3">ATCC BAA-1111 / DSM 21527 / NCTC 11395 / H</strain>
    </source>
</reference>
<dbReference type="InterPro" id="IPR011990">
    <property type="entry name" value="TPR-like_helical_dom_sf"/>
</dbReference>
<feature type="transmembrane region" description="Helical" evidence="1">
    <location>
        <begin position="12"/>
        <end position="33"/>
    </location>
</feature>
<organism evidence="2 3">
    <name type="scientific">Turneriella parva (strain ATCC BAA-1111 / DSM 21527 / NCTC 11395 / H)</name>
    <name type="common">Leptospira parva</name>
    <dbReference type="NCBI Taxonomy" id="869212"/>
    <lineage>
        <taxon>Bacteria</taxon>
        <taxon>Pseudomonadati</taxon>
        <taxon>Spirochaetota</taxon>
        <taxon>Spirochaetia</taxon>
        <taxon>Leptospirales</taxon>
        <taxon>Leptospiraceae</taxon>
        <taxon>Turneriella</taxon>
    </lineage>
</organism>
<proteinExistence type="predicted"/>
<dbReference type="SUPFAM" id="SSF48452">
    <property type="entry name" value="TPR-like"/>
    <property type="match status" value="1"/>
</dbReference>
<evidence type="ECO:0000256" key="1">
    <source>
        <dbReference type="SAM" id="Phobius"/>
    </source>
</evidence>
<dbReference type="RefSeq" id="WP_014803373.1">
    <property type="nucleotide sequence ID" value="NC_018020.1"/>
</dbReference>
<sequence length="488" mass="54276">MQLILRARQSGLGAAAAIAGLGIIFATTLLTTVTRLRMFELRDNLQASNEKDDDLRNASLLSRLALINQRAFSTNRENVTAYKQEAESALIAIRQTRSESMQASLVDRAALPILNIFNFVVGLPRLKLGKTPEDERVLDLAFQFESFREYGKAIRGYDVYLSEFSVSPEQRDFAMLHRGFCHSMIGHNDEALADFQKVAANPMSRNAPIAAKLVVFLAELSRKIKEIEAVQDPARRGELYYEAAAYMKALENFALVDKSRQSERLLFLKARALEETGNTQEAVKIYRNLIQTTAQSPYALNANRRMYLLGTFLGNDESLKQESKKNSETIVKDKEFINVFAKLEKSATQLQTEAKKIEAAEADELTATQKLILPEQAPAPVAVPEPAKPAAQPEIVTQPAPKPAPLNLRSERAAQQAAGLDAVKRAALLRNQEQKIDKLTMADGNIFFGVVFKETDEKVFLYSVLGNLELLKSNISKREKVAANSALK</sequence>
<dbReference type="Gene3D" id="1.25.40.10">
    <property type="entry name" value="Tetratricopeptide repeat domain"/>
    <property type="match status" value="1"/>
</dbReference>
<dbReference type="AlphaFoldDB" id="I4B6G0"/>
<dbReference type="OrthoDB" id="344838at2"/>
<name>I4B6G0_TURPD</name>
<protein>
    <recommendedName>
        <fullName evidence="4">Tetratricopeptide repeat protein</fullName>
    </recommendedName>
</protein>
<gene>
    <name evidence="2" type="ordered locus">Turpa_2222</name>
</gene>
<dbReference type="InterPro" id="IPR019734">
    <property type="entry name" value="TPR_rpt"/>
</dbReference>
<keyword evidence="1" id="KW-1133">Transmembrane helix</keyword>
<keyword evidence="3" id="KW-1185">Reference proteome</keyword>
<evidence type="ECO:0008006" key="4">
    <source>
        <dbReference type="Google" id="ProtNLM"/>
    </source>
</evidence>
<keyword evidence="1" id="KW-0812">Transmembrane</keyword>
<dbReference type="KEGG" id="tpx:Turpa_2222"/>
<keyword evidence="1" id="KW-0472">Membrane</keyword>
<dbReference type="EMBL" id="CP002959">
    <property type="protein sequence ID" value="AFM12867.1"/>
    <property type="molecule type" value="Genomic_DNA"/>
</dbReference>
<evidence type="ECO:0000313" key="3">
    <source>
        <dbReference type="Proteomes" id="UP000006048"/>
    </source>
</evidence>
<evidence type="ECO:0000313" key="2">
    <source>
        <dbReference type="EMBL" id="AFM12867.1"/>
    </source>
</evidence>
<dbReference type="Proteomes" id="UP000006048">
    <property type="component" value="Chromosome"/>
</dbReference>
<dbReference type="HOGENOM" id="CLU_558899_0_0_12"/>
<dbReference type="STRING" id="869212.Turpa_2222"/>
<dbReference type="Pfam" id="PF13174">
    <property type="entry name" value="TPR_6"/>
    <property type="match status" value="1"/>
</dbReference>
<accession>I4B6G0</accession>